<dbReference type="AlphaFoldDB" id="A0A2P8H0G8"/>
<dbReference type="EMBL" id="PYAU01000001">
    <property type="protein sequence ID" value="PSL39689.1"/>
    <property type="molecule type" value="Genomic_DNA"/>
</dbReference>
<gene>
    <name evidence="2" type="ORF">CLV49_3334</name>
</gene>
<evidence type="ECO:0000313" key="2">
    <source>
        <dbReference type="EMBL" id="PSL39689.1"/>
    </source>
</evidence>
<evidence type="ECO:0000313" key="3">
    <source>
        <dbReference type="Proteomes" id="UP000241203"/>
    </source>
</evidence>
<proteinExistence type="predicted"/>
<keyword evidence="1" id="KW-0732">Signal</keyword>
<name>A0A2P8H0G8_9MICO</name>
<feature type="signal peptide" evidence="1">
    <location>
        <begin position="1"/>
        <end position="27"/>
    </location>
</feature>
<evidence type="ECO:0008006" key="4">
    <source>
        <dbReference type="Google" id="ProtNLM"/>
    </source>
</evidence>
<sequence>MGETRLTKQLGALIATFALALTASACAADPGTTKTPTPVASDTQSADLAAAIDAFTVFNAAFDGYSSGSTSLDSLKPLVTDEYFATLAEQDATYSEQRVSGTTSFDSVVLVEDPPLKDWPDATVITLCRDLSRTEVVNQDGEPLDVPDRVLRVALIVYFTPNSSDSETLLITEMNQWPSPTYCS</sequence>
<organism evidence="2 3">
    <name type="scientific">Labedella gwakjiensis</name>
    <dbReference type="NCBI Taxonomy" id="390269"/>
    <lineage>
        <taxon>Bacteria</taxon>
        <taxon>Bacillati</taxon>
        <taxon>Actinomycetota</taxon>
        <taxon>Actinomycetes</taxon>
        <taxon>Micrococcales</taxon>
        <taxon>Microbacteriaceae</taxon>
        <taxon>Labedella</taxon>
    </lineage>
</organism>
<accession>A0A2P8H0G8</accession>
<dbReference type="PROSITE" id="PS51257">
    <property type="entry name" value="PROKAR_LIPOPROTEIN"/>
    <property type="match status" value="1"/>
</dbReference>
<feature type="chain" id="PRO_5038830097" description="Lipoprotein" evidence="1">
    <location>
        <begin position="28"/>
        <end position="184"/>
    </location>
</feature>
<comment type="caution">
    <text evidence="2">The sequence shown here is derived from an EMBL/GenBank/DDBJ whole genome shotgun (WGS) entry which is preliminary data.</text>
</comment>
<evidence type="ECO:0000256" key="1">
    <source>
        <dbReference type="SAM" id="SignalP"/>
    </source>
</evidence>
<dbReference type="Proteomes" id="UP000241203">
    <property type="component" value="Unassembled WGS sequence"/>
</dbReference>
<reference evidence="2 3" key="1">
    <citation type="submission" date="2018-03" db="EMBL/GenBank/DDBJ databases">
        <title>Genomic Encyclopedia of Archaeal and Bacterial Type Strains, Phase II (KMG-II): from individual species to whole genera.</title>
        <authorList>
            <person name="Goeker M."/>
        </authorList>
    </citation>
    <scope>NUCLEOTIDE SEQUENCE [LARGE SCALE GENOMIC DNA]</scope>
    <source>
        <strain evidence="2 3">DSM 21548</strain>
    </source>
</reference>
<protein>
    <recommendedName>
        <fullName evidence="4">Lipoprotein</fullName>
    </recommendedName>
</protein>